<reference evidence="1 2" key="1">
    <citation type="submission" date="2015-10" db="EMBL/GenBank/DDBJ databases">
        <title>Draft Genome Sequence of Chlorobium limicola strain Frasassi Growing under Artificial Lighting in the Frasassi Cave System.</title>
        <authorList>
            <person name="Mansor M."/>
            <person name="Macalady J."/>
        </authorList>
    </citation>
    <scope>NUCLEOTIDE SEQUENCE [LARGE SCALE GENOMIC DNA]</scope>
    <source>
        <strain evidence="1 2">Frasassi</strain>
    </source>
</reference>
<dbReference type="RefSeq" id="WP_059138884.1">
    <property type="nucleotide sequence ID" value="NZ_LMBR01000112.1"/>
</dbReference>
<evidence type="ECO:0000313" key="1">
    <source>
        <dbReference type="EMBL" id="KUL29932.1"/>
    </source>
</evidence>
<proteinExistence type="predicted"/>
<name>A0A117MQA5_CHLLI</name>
<keyword evidence="2" id="KW-1185">Reference proteome</keyword>
<dbReference type="Proteomes" id="UP000053937">
    <property type="component" value="Unassembled WGS sequence"/>
</dbReference>
<protein>
    <submittedName>
        <fullName evidence="1">Uncharacterized protein</fullName>
    </submittedName>
</protein>
<sequence length="89" mass="10578">MSWGVEDDKRRRDILELMDISARIVKENPNYVNEVQKSANGCWMEQMYGMQRCDFCDLASDCPVREENEWQEYLRVNNIVIVKDNDNIT</sequence>
<organism evidence="1 2">
    <name type="scientific">Chlorobium limicola</name>
    <dbReference type="NCBI Taxonomy" id="1092"/>
    <lineage>
        <taxon>Bacteria</taxon>
        <taxon>Pseudomonadati</taxon>
        <taxon>Chlorobiota</taxon>
        <taxon>Chlorobiia</taxon>
        <taxon>Chlorobiales</taxon>
        <taxon>Chlorobiaceae</taxon>
        <taxon>Chlorobium/Pelodictyon group</taxon>
        <taxon>Chlorobium</taxon>
    </lineage>
</organism>
<dbReference type="EMBL" id="LMBR01000112">
    <property type="protein sequence ID" value="KUL29932.1"/>
    <property type="molecule type" value="Genomic_DNA"/>
</dbReference>
<dbReference type="AlphaFoldDB" id="A0A117MQA5"/>
<accession>A0A117MQA5</accession>
<gene>
    <name evidence="1" type="ORF">ASB62_04980</name>
</gene>
<evidence type="ECO:0000313" key="2">
    <source>
        <dbReference type="Proteomes" id="UP000053937"/>
    </source>
</evidence>
<dbReference type="OrthoDB" id="598085at2"/>
<comment type="caution">
    <text evidence="1">The sequence shown here is derived from an EMBL/GenBank/DDBJ whole genome shotgun (WGS) entry which is preliminary data.</text>
</comment>